<gene>
    <name evidence="8" type="ORF">SCHPADRAFT_856243</name>
</gene>
<dbReference type="InParanoid" id="A0A0H2RFP4"/>
<evidence type="ECO:0000256" key="6">
    <source>
        <dbReference type="ARBA" id="ARBA00023306"/>
    </source>
</evidence>
<evidence type="ECO:0000256" key="3">
    <source>
        <dbReference type="ARBA" id="ARBA00022618"/>
    </source>
</evidence>
<evidence type="ECO:0000259" key="7">
    <source>
        <dbReference type="Pfam" id="PF12862"/>
    </source>
</evidence>
<dbReference type="GO" id="GO:0070979">
    <property type="term" value="P:protein K11-linked ubiquitination"/>
    <property type="evidence" value="ECO:0007669"/>
    <property type="project" value="TreeGrafter"/>
</dbReference>
<reference evidence="8 9" key="1">
    <citation type="submission" date="2015-04" db="EMBL/GenBank/DDBJ databases">
        <title>Complete genome sequence of Schizopora paradoxa KUC8140, a cosmopolitan wood degrader in East Asia.</title>
        <authorList>
            <consortium name="DOE Joint Genome Institute"/>
            <person name="Min B."/>
            <person name="Park H."/>
            <person name="Jang Y."/>
            <person name="Kim J.-J."/>
            <person name="Kim K.H."/>
            <person name="Pangilinan J."/>
            <person name="Lipzen A."/>
            <person name="Riley R."/>
            <person name="Grigoriev I.V."/>
            <person name="Spatafora J.W."/>
            <person name="Choi I.-G."/>
        </authorList>
    </citation>
    <scope>NUCLEOTIDE SEQUENCE [LARGE SCALE GENOMIC DNA]</scope>
    <source>
        <strain evidence="8 9">KUC8140</strain>
    </source>
</reference>
<dbReference type="STRING" id="27342.A0A0H2RFP4"/>
<accession>A0A0H2RFP4</accession>
<dbReference type="GO" id="GO:0031145">
    <property type="term" value="P:anaphase-promoting complex-dependent catabolic process"/>
    <property type="evidence" value="ECO:0007669"/>
    <property type="project" value="TreeGrafter"/>
</dbReference>
<dbReference type="InterPro" id="IPR037679">
    <property type="entry name" value="Apc5"/>
</dbReference>
<dbReference type="InterPro" id="IPR026000">
    <property type="entry name" value="Apc5_dom"/>
</dbReference>
<evidence type="ECO:0000256" key="2">
    <source>
        <dbReference type="ARBA" id="ARBA00016066"/>
    </source>
</evidence>
<organism evidence="8 9">
    <name type="scientific">Schizopora paradoxa</name>
    <dbReference type="NCBI Taxonomy" id="27342"/>
    <lineage>
        <taxon>Eukaryota</taxon>
        <taxon>Fungi</taxon>
        <taxon>Dikarya</taxon>
        <taxon>Basidiomycota</taxon>
        <taxon>Agaricomycotina</taxon>
        <taxon>Agaricomycetes</taxon>
        <taxon>Hymenochaetales</taxon>
        <taxon>Schizoporaceae</taxon>
        <taxon>Schizopora</taxon>
    </lineage>
</organism>
<feature type="domain" description="Anaphase-promoting complex subunit 5" evidence="7">
    <location>
        <begin position="202"/>
        <end position="283"/>
    </location>
</feature>
<keyword evidence="3" id="KW-0132">Cell division</keyword>
<dbReference type="PANTHER" id="PTHR12830:SF9">
    <property type="entry name" value="ANAPHASE-PROMOTING COMPLEX SUBUNIT 5"/>
    <property type="match status" value="1"/>
</dbReference>
<protein>
    <recommendedName>
        <fullName evidence="2">Anaphase-promoting complex subunit 5</fullName>
    </recommendedName>
</protein>
<dbReference type="GO" id="GO:0051301">
    <property type="term" value="P:cell division"/>
    <property type="evidence" value="ECO:0007669"/>
    <property type="project" value="UniProtKB-KW"/>
</dbReference>
<evidence type="ECO:0000313" key="8">
    <source>
        <dbReference type="EMBL" id="KLO10685.1"/>
    </source>
</evidence>
<dbReference type="Pfam" id="PF12862">
    <property type="entry name" value="ANAPC5"/>
    <property type="match status" value="1"/>
</dbReference>
<comment type="similarity">
    <text evidence="1">Belongs to the APC5 family.</text>
</comment>
<evidence type="ECO:0000256" key="5">
    <source>
        <dbReference type="ARBA" id="ARBA00022786"/>
    </source>
</evidence>
<keyword evidence="6" id="KW-0131">Cell cycle</keyword>
<proteinExistence type="inferred from homology"/>
<sequence length="674" mass="77090">MGTDDQDRPVQHVLRPHHIGILAVFLLVFHPQDSKKLPSQFMLHIHRVLLNEVSEMAQPRSYDELIRDIGSCSTPPPSEAVRLVEALTALPSHLRTVALFNGFFQDLPALWRDAEDESTPAPFEARSIFGYFCRRCFVSFNKLSFLGIAKLQENFIAWSGGNNQAGYEVIPKEVLRDDNYILRPQFDRESYAVADAYGDFEKAKANGDLQSATESLRKFFEQKFNDNLDSEMRQHALLNLVRMHICNGQLVAARKLLREAITVSRTSGDNFVLQQCMSLMRRIEGRTRTRKEPLNELQQDISALEILNDICKLLREGQPLNECHEKLIQALAIYDLSRDYRGQPPNLNDQWAFHSLQVILWRVSGCHKLAEIEENIVLLFSEGGGSDDVRLKTLLHKGYWAARQGEESLAFSPLLDPECWRGLDFGMSQVVAWSFELWNIMMFFTARRGQIRQMEQFVKPRKPSYSPLSAHYLLPLPDKGPVLPIIESYLYRTLQMRKVDQSVTASEHLLKALWQSEYQGRFGTYRLSLILLADMGLELGMTASSRRLIEEIMPQIISGEDLELRAFACYVLARCIIASCGKNFEGLREALPYLQIAEEDYRKIEMHSAVQDVLYVISLVHHNLGEEKERNAAANRHVISQAENTKLDSLDANENWEDMWLVVGEISAALTSRK</sequence>
<evidence type="ECO:0000313" key="9">
    <source>
        <dbReference type="Proteomes" id="UP000053477"/>
    </source>
</evidence>
<dbReference type="PANTHER" id="PTHR12830">
    <property type="entry name" value="ANAPHASE-PROMOTING COMPLEX SUBUNIT 5"/>
    <property type="match status" value="1"/>
</dbReference>
<dbReference type="GO" id="GO:0045842">
    <property type="term" value="P:positive regulation of mitotic metaphase/anaphase transition"/>
    <property type="evidence" value="ECO:0007669"/>
    <property type="project" value="TreeGrafter"/>
</dbReference>
<name>A0A0H2RFP4_9AGAM</name>
<dbReference type="OrthoDB" id="2504561at2759"/>
<keyword evidence="9" id="KW-1185">Reference proteome</keyword>
<dbReference type="EMBL" id="KQ086019">
    <property type="protein sequence ID" value="KLO10685.1"/>
    <property type="molecule type" value="Genomic_DNA"/>
</dbReference>
<dbReference type="Proteomes" id="UP000053477">
    <property type="component" value="Unassembled WGS sequence"/>
</dbReference>
<dbReference type="GO" id="GO:0005680">
    <property type="term" value="C:anaphase-promoting complex"/>
    <property type="evidence" value="ECO:0007669"/>
    <property type="project" value="InterPro"/>
</dbReference>
<dbReference type="AlphaFoldDB" id="A0A0H2RFP4"/>
<evidence type="ECO:0000256" key="1">
    <source>
        <dbReference type="ARBA" id="ARBA00007450"/>
    </source>
</evidence>
<keyword evidence="4" id="KW-0498">Mitosis</keyword>
<keyword evidence="5" id="KW-0833">Ubl conjugation pathway</keyword>
<evidence type="ECO:0000256" key="4">
    <source>
        <dbReference type="ARBA" id="ARBA00022776"/>
    </source>
</evidence>